<evidence type="ECO:0000313" key="2">
    <source>
        <dbReference type="EMBL" id="MED1203337.1"/>
    </source>
</evidence>
<feature type="transmembrane region" description="Helical" evidence="1">
    <location>
        <begin position="41"/>
        <end position="60"/>
    </location>
</feature>
<organism evidence="2 3">
    <name type="scientific">Heyndrickxia acidicola</name>
    <dbReference type="NCBI Taxonomy" id="209389"/>
    <lineage>
        <taxon>Bacteria</taxon>
        <taxon>Bacillati</taxon>
        <taxon>Bacillota</taxon>
        <taxon>Bacilli</taxon>
        <taxon>Bacillales</taxon>
        <taxon>Bacillaceae</taxon>
        <taxon>Heyndrickxia</taxon>
    </lineage>
</organism>
<comment type="caution">
    <text evidence="2">The sequence shown here is derived from an EMBL/GenBank/DDBJ whole genome shotgun (WGS) entry which is preliminary data.</text>
</comment>
<dbReference type="EMBL" id="JARMAB010000012">
    <property type="protein sequence ID" value="MED1203337.1"/>
    <property type="molecule type" value="Genomic_DNA"/>
</dbReference>
<protein>
    <recommendedName>
        <fullName evidence="4">NADH dehydrogenase subunit 4L</fullName>
    </recommendedName>
</protein>
<reference evidence="2 3" key="1">
    <citation type="submission" date="2023-03" db="EMBL/GenBank/DDBJ databases">
        <title>Bacillus Genome Sequencing.</title>
        <authorList>
            <person name="Dunlap C."/>
        </authorList>
    </citation>
    <scope>NUCLEOTIDE SEQUENCE [LARGE SCALE GENOMIC DNA]</scope>
    <source>
        <strain evidence="2 3">B-23453</strain>
    </source>
</reference>
<evidence type="ECO:0000313" key="3">
    <source>
        <dbReference type="Proteomes" id="UP001341444"/>
    </source>
</evidence>
<feature type="transmembrane region" description="Helical" evidence="1">
    <location>
        <begin position="66"/>
        <end position="86"/>
    </location>
</feature>
<feature type="transmembrane region" description="Helical" evidence="1">
    <location>
        <begin position="6"/>
        <end position="29"/>
    </location>
</feature>
<keyword evidence="1" id="KW-0812">Transmembrane</keyword>
<accession>A0ABU6MF74</accession>
<evidence type="ECO:0000256" key="1">
    <source>
        <dbReference type="SAM" id="Phobius"/>
    </source>
</evidence>
<gene>
    <name evidence="2" type="ORF">P4T90_09630</name>
</gene>
<dbReference type="RefSeq" id="WP_157090731.1">
    <property type="nucleotide sequence ID" value="NZ_JARMAB010000012.1"/>
</dbReference>
<keyword evidence="1" id="KW-1133">Transmembrane helix</keyword>
<proteinExistence type="predicted"/>
<name>A0ABU6MF74_9BACI</name>
<evidence type="ECO:0008006" key="4">
    <source>
        <dbReference type="Google" id="ProtNLM"/>
    </source>
</evidence>
<keyword evidence="1" id="KW-0472">Membrane</keyword>
<sequence length="97" mass="11490">MKINVGDSMLIFLCVYIVALIAVWVYFFYRLKRDKTILRDFYYYMVSMGFPLVFFPQFYLGEDWSLALEITGMVIVIAGIIVTRVMKKKFEMEKTAE</sequence>
<dbReference type="Proteomes" id="UP001341444">
    <property type="component" value="Unassembled WGS sequence"/>
</dbReference>
<keyword evidence="3" id="KW-1185">Reference proteome</keyword>